<keyword evidence="1" id="KW-0808">Transferase</keyword>
<accession>A0A972FSU0</accession>
<dbReference type="GO" id="GO:0032259">
    <property type="term" value="P:methylation"/>
    <property type="evidence" value="ECO:0007669"/>
    <property type="project" value="UniProtKB-KW"/>
</dbReference>
<dbReference type="SUPFAM" id="SSF53335">
    <property type="entry name" value="S-adenosyl-L-methionine-dependent methyltransferases"/>
    <property type="match status" value="1"/>
</dbReference>
<sequence length="234" mass="26099">MSLNASDPQDSATQAAAPAPATAPTCPLCHGMDSYLFHRDKRRAYFQCRRCQLVSVPAGYHLSAAEEKAEYDKHDNRLDDPGYRRFLARTLSPLLTRLSPGARGLDFGCGEGAVLSRMAQEAGFEMSNYDLYYARHDALLERSYDFVTLTEVIEHVADAAALLTLLDGLLARGGILAVMTKRVLSQEAFGRWHYKNDPTHINFYSVASFEWLAAQLGWRLEIVEADVVFLHKPG</sequence>
<organism evidence="1 2">
    <name type="scientific">Shewanella salipaludis</name>
    <dbReference type="NCBI Taxonomy" id="2723052"/>
    <lineage>
        <taxon>Bacteria</taxon>
        <taxon>Pseudomonadati</taxon>
        <taxon>Pseudomonadota</taxon>
        <taxon>Gammaproteobacteria</taxon>
        <taxon>Alteromonadales</taxon>
        <taxon>Shewanellaceae</taxon>
        <taxon>Shewanella</taxon>
    </lineage>
</organism>
<keyword evidence="1" id="KW-0489">Methyltransferase</keyword>
<dbReference type="Pfam" id="PF13489">
    <property type="entry name" value="Methyltransf_23"/>
    <property type="match status" value="1"/>
</dbReference>
<name>A0A972FSU0_9GAMM</name>
<protein>
    <submittedName>
        <fullName evidence="1">Class I SAM-dependent methyltransferase</fullName>
    </submittedName>
</protein>
<proteinExistence type="predicted"/>
<dbReference type="Proteomes" id="UP000737113">
    <property type="component" value="Unassembled WGS sequence"/>
</dbReference>
<comment type="caution">
    <text evidence="1">The sequence shown here is derived from an EMBL/GenBank/DDBJ whole genome shotgun (WGS) entry which is preliminary data.</text>
</comment>
<reference evidence="1" key="1">
    <citation type="submission" date="2020-04" db="EMBL/GenBank/DDBJ databases">
        <title>Description of Shewanella salipaludis sp. nov., isolated from a salt marsh.</title>
        <authorList>
            <person name="Park S."/>
            <person name="Yoon J.-H."/>
        </authorList>
    </citation>
    <scope>NUCLEOTIDE SEQUENCE</scope>
    <source>
        <strain evidence="1">SHSM-M6</strain>
    </source>
</reference>
<evidence type="ECO:0000313" key="1">
    <source>
        <dbReference type="EMBL" id="NMH65067.1"/>
    </source>
</evidence>
<dbReference type="InterPro" id="IPR029063">
    <property type="entry name" value="SAM-dependent_MTases_sf"/>
</dbReference>
<keyword evidence="2" id="KW-1185">Reference proteome</keyword>
<evidence type="ECO:0000313" key="2">
    <source>
        <dbReference type="Proteomes" id="UP000737113"/>
    </source>
</evidence>
<dbReference type="PANTHER" id="PTHR43861">
    <property type="entry name" value="TRANS-ACONITATE 2-METHYLTRANSFERASE-RELATED"/>
    <property type="match status" value="1"/>
</dbReference>
<dbReference type="AlphaFoldDB" id="A0A972FSU0"/>
<dbReference type="EMBL" id="JAAXYH010000004">
    <property type="protein sequence ID" value="NMH65067.1"/>
    <property type="molecule type" value="Genomic_DNA"/>
</dbReference>
<dbReference type="GO" id="GO:0008168">
    <property type="term" value="F:methyltransferase activity"/>
    <property type="evidence" value="ECO:0007669"/>
    <property type="project" value="UniProtKB-KW"/>
</dbReference>
<dbReference type="Gene3D" id="3.40.50.150">
    <property type="entry name" value="Vaccinia Virus protein VP39"/>
    <property type="match status" value="1"/>
</dbReference>
<gene>
    <name evidence="1" type="ORF">HC757_07760</name>
</gene>